<dbReference type="EMBL" id="CH902618">
    <property type="protein sequence ID" value="EDV38764.2"/>
    <property type="molecule type" value="Genomic_DNA"/>
</dbReference>
<proteinExistence type="predicted"/>
<dbReference type="EMBL" id="CH902618">
    <property type="protein sequence ID" value="KPU77625.1"/>
    <property type="molecule type" value="Genomic_DNA"/>
</dbReference>
<dbReference type="KEGG" id="dan:6507588"/>
<evidence type="ECO:0000313" key="3">
    <source>
        <dbReference type="EMBL" id="EDV38764.2"/>
    </source>
</evidence>
<dbReference type="GO" id="GO:0005634">
    <property type="term" value="C:nucleus"/>
    <property type="evidence" value="ECO:0007669"/>
    <property type="project" value="TreeGrafter"/>
</dbReference>
<dbReference type="FunCoup" id="B3M7A3">
    <property type="interactions" value="2177"/>
</dbReference>
<feature type="domain" description="Codanin-1 C-terminal" evidence="2">
    <location>
        <begin position="791"/>
        <end position="912"/>
    </location>
</feature>
<keyword evidence="6" id="KW-1185">Reference proteome</keyword>
<dbReference type="eggNOG" id="ENOG502QPWR">
    <property type="taxonomic scope" value="Eukaryota"/>
</dbReference>
<dbReference type="CTD" id="46719"/>
<reference evidence="3" key="2">
    <citation type="journal article" date="2008" name="Bioinformatics">
        <title>Assembly reconciliation.</title>
        <authorList>
            <person name="Zimin A.V."/>
            <person name="Smith D.R."/>
            <person name="Sutton G."/>
            <person name="Yorke J.A."/>
        </authorList>
    </citation>
    <scope>NUCLEOTIDE SEQUENCE</scope>
    <source>
        <strain evidence="3">TSC#14024-0371.13</strain>
    </source>
</reference>
<organism evidence="3 6">
    <name type="scientific">Drosophila ananassae</name>
    <name type="common">Fruit fly</name>
    <dbReference type="NCBI Taxonomy" id="7217"/>
    <lineage>
        <taxon>Eukaryota</taxon>
        <taxon>Metazoa</taxon>
        <taxon>Ecdysozoa</taxon>
        <taxon>Arthropoda</taxon>
        <taxon>Hexapoda</taxon>
        <taxon>Insecta</taxon>
        <taxon>Pterygota</taxon>
        <taxon>Neoptera</taxon>
        <taxon>Endopterygota</taxon>
        <taxon>Diptera</taxon>
        <taxon>Brachycera</taxon>
        <taxon>Muscomorpha</taxon>
        <taxon>Ephydroidea</taxon>
        <taxon>Drosophilidae</taxon>
        <taxon>Drosophila</taxon>
        <taxon>Sophophora</taxon>
    </lineage>
</organism>
<gene>
    <name evidence="3" type="primary">Dana\GF24961</name>
    <name evidence="3" type="synonym">dana_GLEANR_9641</name>
    <name evidence="3" type="ORF">GF24961</name>
</gene>
<dbReference type="Pfam" id="PF15296">
    <property type="entry name" value="Codanin-1_C"/>
    <property type="match status" value="1"/>
</dbReference>
<reference evidence="3 6" key="1">
    <citation type="journal article" date="2007" name="Nature">
        <title>Evolution of genes and genomes on the Drosophila phylogeny.</title>
        <authorList>
            <consortium name="Drosophila 12 Genomes Consortium"/>
            <person name="Clark A.G."/>
            <person name="Eisen M.B."/>
            <person name="Smith D.R."/>
            <person name="Bergman C.M."/>
            <person name="Oliver B."/>
            <person name="Markow T.A."/>
            <person name="Kaufman T.C."/>
            <person name="Kellis M."/>
            <person name="Gelbart W."/>
            <person name="Iyer V.N."/>
            <person name="Pollard D.A."/>
            <person name="Sackton T.B."/>
            <person name="Larracuente A.M."/>
            <person name="Singh N.D."/>
            <person name="Abad J.P."/>
            <person name="Abt D.N."/>
            <person name="Adryan B."/>
            <person name="Aguade M."/>
            <person name="Akashi H."/>
            <person name="Anderson W.W."/>
            <person name="Aquadro C.F."/>
            <person name="Ardell D.H."/>
            <person name="Arguello R."/>
            <person name="Artieri C.G."/>
            <person name="Barbash D.A."/>
            <person name="Barker D."/>
            <person name="Barsanti P."/>
            <person name="Batterham P."/>
            <person name="Batzoglou S."/>
            <person name="Begun D."/>
            <person name="Bhutkar A."/>
            <person name="Blanco E."/>
            <person name="Bosak S.A."/>
            <person name="Bradley R.K."/>
            <person name="Brand A.D."/>
            <person name="Brent M.R."/>
            <person name="Brooks A.N."/>
            <person name="Brown R.H."/>
            <person name="Butlin R.K."/>
            <person name="Caggese C."/>
            <person name="Calvi B.R."/>
            <person name="Bernardo de Carvalho A."/>
            <person name="Caspi A."/>
            <person name="Castrezana S."/>
            <person name="Celniker S.E."/>
            <person name="Chang J.L."/>
            <person name="Chapple C."/>
            <person name="Chatterji S."/>
            <person name="Chinwalla A."/>
            <person name="Civetta A."/>
            <person name="Clifton S.W."/>
            <person name="Comeron J.M."/>
            <person name="Costello J.C."/>
            <person name="Coyne J.A."/>
            <person name="Daub J."/>
            <person name="David R.G."/>
            <person name="Delcher A.L."/>
            <person name="Delehaunty K."/>
            <person name="Do C.B."/>
            <person name="Ebling H."/>
            <person name="Edwards K."/>
            <person name="Eickbush T."/>
            <person name="Evans J.D."/>
            <person name="Filipski A."/>
            <person name="Findeiss S."/>
            <person name="Freyhult E."/>
            <person name="Fulton L."/>
            <person name="Fulton R."/>
            <person name="Garcia A.C."/>
            <person name="Gardiner A."/>
            <person name="Garfield D.A."/>
            <person name="Garvin B.E."/>
            <person name="Gibson G."/>
            <person name="Gilbert D."/>
            <person name="Gnerre S."/>
            <person name="Godfrey J."/>
            <person name="Good R."/>
            <person name="Gotea V."/>
            <person name="Gravely B."/>
            <person name="Greenberg A.J."/>
            <person name="Griffiths-Jones S."/>
            <person name="Gross S."/>
            <person name="Guigo R."/>
            <person name="Gustafson E.A."/>
            <person name="Haerty W."/>
            <person name="Hahn M.W."/>
            <person name="Halligan D.L."/>
            <person name="Halpern A.L."/>
            <person name="Halter G.M."/>
            <person name="Han M.V."/>
            <person name="Heger A."/>
            <person name="Hillier L."/>
            <person name="Hinrichs A.S."/>
            <person name="Holmes I."/>
            <person name="Hoskins R.A."/>
            <person name="Hubisz M.J."/>
            <person name="Hultmark D."/>
            <person name="Huntley M.A."/>
            <person name="Jaffe D.B."/>
            <person name="Jagadeeshan S."/>
            <person name="Jeck W.R."/>
            <person name="Johnson J."/>
            <person name="Jones C.D."/>
            <person name="Jordan W.C."/>
            <person name="Karpen G.H."/>
            <person name="Kataoka E."/>
            <person name="Keightley P.D."/>
            <person name="Kheradpour P."/>
            <person name="Kirkness E.F."/>
            <person name="Koerich L.B."/>
            <person name="Kristiansen K."/>
            <person name="Kudrna D."/>
            <person name="Kulathinal R.J."/>
            <person name="Kumar S."/>
            <person name="Kwok R."/>
            <person name="Lander E."/>
            <person name="Langley C.H."/>
            <person name="Lapoint R."/>
            <person name="Lazzaro B.P."/>
            <person name="Lee S.J."/>
            <person name="Levesque L."/>
            <person name="Li R."/>
            <person name="Lin C.F."/>
            <person name="Lin M.F."/>
            <person name="Lindblad-Toh K."/>
            <person name="Llopart A."/>
            <person name="Long M."/>
            <person name="Low L."/>
            <person name="Lozovsky E."/>
            <person name="Lu J."/>
            <person name="Luo M."/>
            <person name="Machado C.A."/>
            <person name="Makalowski W."/>
            <person name="Marzo M."/>
            <person name="Matsuda M."/>
            <person name="Matzkin L."/>
            <person name="McAllister B."/>
            <person name="McBride C.S."/>
            <person name="McKernan B."/>
            <person name="McKernan K."/>
            <person name="Mendez-Lago M."/>
            <person name="Minx P."/>
            <person name="Mollenhauer M.U."/>
            <person name="Montooth K."/>
            <person name="Mount S.M."/>
            <person name="Mu X."/>
            <person name="Myers E."/>
            <person name="Negre B."/>
            <person name="Newfeld S."/>
            <person name="Nielsen R."/>
            <person name="Noor M.A."/>
            <person name="O'Grady P."/>
            <person name="Pachter L."/>
            <person name="Papaceit M."/>
            <person name="Parisi M.J."/>
            <person name="Parisi M."/>
            <person name="Parts L."/>
            <person name="Pedersen J.S."/>
            <person name="Pesole G."/>
            <person name="Phillippy A.M."/>
            <person name="Ponting C.P."/>
            <person name="Pop M."/>
            <person name="Porcelli D."/>
            <person name="Powell J.R."/>
            <person name="Prohaska S."/>
            <person name="Pruitt K."/>
            <person name="Puig M."/>
            <person name="Quesneville H."/>
            <person name="Ram K.R."/>
            <person name="Rand D."/>
            <person name="Rasmussen M.D."/>
            <person name="Reed L.K."/>
            <person name="Reenan R."/>
            <person name="Reily A."/>
            <person name="Remington K.A."/>
            <person name="Rieger T.T."/>
            <person name="Ritchie M.G."/>
            <person name="Robin C."/>
            <person name="Rogers Y.H."/>
            <person name="Rohde C."/>
            <person name="Rozas J."/>
            <person name="Rubenfield M.J."/>
            <person name="Ruiz A."/>
            <person name="Russo S."/>
            <person name="Salzberg S.L."/>
            <person name="Sanchez-Gracia A."/>
            <person name="Saranga D.J."/>
            <person name="Sato H."/>
            <person name="Schaeffer S.W."/>
            <person name="Schatz M.C."/>
            <person name="Schlenke T."/>
            <person name="Schwartz R."/>
            <person name="Segarra C."/>
            <person name="Singh R.S."/>
            <person name="Sirot L."/>
            <person name="Sirota M."/>
            <person name="Sisneros N.B."/>
            <person name="Smith C.D."/>
            <person name="Smith T.F."/>
            <person name="Spieth J."/>
            <person name="Stage D.E."/>
            <person name="Stark A."/>
            <person name="Stephan W."/>
            <person name="Strausberg R.L."/>
            <person name="Strempel S."/>
            <person name="Sturgill D."/>
            <person name="Sutton G."/>
            <person name="Sutton G.G."/>
            <person name="Tao W."/>
            <person name="Teichmann S."/>
            <person name="Tobari Y.N."/>
            <person name="Tomimura Y."/>
            <person name="Tsolas J.M."/>
            <person name="Valente V.L."/>
            <person name="Venter E."/>
            <person name="Venter J.C."/>
            <person name="Vicario S."/>
            <person name="Vieira F.G."/>
            <person name="Vilella A.J."/>
            <person name="Villasante A."/>
            <person name="Walenz B."/>
            <person name="Wang J."/>
            <person name="Wasserman M."/>
            <person name="Watts T."/>
            <person name="Wilson D."/>
            <person name="Wilson R.K."/>
            <person name="Wing R.A."/>
            <person name="Wolfner M.F."/>
            <person name="Wong A."/>
            <person name="Wong G.K."/>
            <person name="Wu C.I."/>
            <person name="Wu G."/>
            <person name="Yamamoto D."/>
            <person name="Yang H.P."/>
            <person name="Yang S.P."/>
            <person name="Yorke J.A."/>
            <person name="Yoshida K."/>
            <person name="Zdobnov E."/>
            <person name="Zhang P."/>
            <person name="Zhang Y."/>
            <person name="Zimin A.V."/>
            <person name="Baldwin J."/>
            <person name="Abdouelleil A."/>
            <person name="Abdulkadir J."/>
            <person name="Abebe A."/>
            <person name="Abera B."/>
            <person name="Abreu J."/>
            <person name="Acer S.C."/>
            <person name="Aftuck L."/>
            <person name="Alexander A."/>
            <person name="An P."/>
            <person name="Anderson E."/>
            <person name="Anderson S."/>
            <person name="Arachi H."/>
            <person name="Azer M."/>
            <person name="Bachantsang P."/>
            <person name="Barry A."/>
            <person name="Bayul T."/>
            <person name="Berlin A."/>
            <person name="Bessette D."/>
            <person name="Bloom T."/>
            <person name="Blye J."/>
            <person name="Boguslavskiy L."/>
            <person name="Bonnet C."/>
            <person name="Boukhgalter B."/>
            <person name="Bourzgui I."/>
            <person name="Brown A."/>
            <person name="Cahill P."/>
            <person name="Channer S."/>
            <person name="Cheshatsang Y."/>
            <person name="Chuda L."/>
            <person name="Citroen M."/>
            <person name="Collymore A."/>
            <person name="Cooke P."/>
            <person name="Costello M."/>
            <person name="D'Aco K."/>
            <person name="Daza R."/>
            <person name="De Haan G."/>
            <person name="DeGray S."/>
            <person name="DeMaso C."/>
            <person name="Dhargay N."/>
            <person name="Dooley K."/>
            <person name="Dooley E."/>
            <person name="Doricent M."/>
            <person name="Dorje P."/>
            <person name="Dorjee K."/>
            <person name="Dupes A."/>
            <person name="Elong R."/>
            <person name="Falk J."/>
            <person name="Farina A."/>
            <person name="Faro S."/>
            <person name="Ferguson D."/>
            <person name="Fisher S."/>
            <person name="Foley C.D."/>
            <person name="Franke A."/>
            <person name="Friedrich D."/>
            <person name="Gadbois L."/>
            <person name="Gearin G."/>
            <person name="Gearin C.R."/>
            <person name="Giannoukos G."/>
            <person name="Goode T."/>
            <person name="Graham J."/>
            <person name="Grandbois E."/>
            <person name="Grewal S."/>
            <person name="Gyaltsen K."/>
            <person name="Hafez N."/>
            <person name="Hagos B."/>
            <person name="Hall J."/>
            <person name="Henson C."/>
            <person name="Hollinger A."/>
            <person name="Honan T."/>
            <person name="Huard M.D."/>
            <person name="Hughes L."/>
            <person name="Hurhula B."/>
            <person name="Husby M.E."/>
            <person name="Kamat A."/>
            <person name="Kanga B."/>
            <person name="Kashin S."/>
            <person name="Khazanovich D."/>
            <person name="Kisner P."/>
            <person name="Lance K."/>
            <person name="Lara M."/>
            <person name="Lee W."/>
            <person name="Lennon N."/>
            <person name="Letendre F."/>
            <person name="LeVine R."/>
            <person name="Lipovsky A."/>
            <person name="Liu X."/>
            <person name="Liu J."/>
            <person name="Liu S."/>
            <person name="Lokyitsang T."/>
            <person name="Lokyitsang Y."/>
            <person name="Lubonja R."/>
            <person name="Lui A."/>
            <person name="MacDonald P."/>
            <person name="Magnisalis V."/>
            <person name="Maru K."/>
            <person name="Matthews C."/>
            <person name="McCusker W."/>
            <person name="McDonough S."/>
            <person name="Mehta T."/>
            <person name="Meldrim J."/>
            <person name="Meneus L."/>
            <person name="Mihai O."/>
            <person name="Mihalev A."/>
            <person name="Mihova T."/>
            <person name="Mittelman R."/>
            <person name="Mlenga V."/>
            <person name="Montmayeur A."/>
            <person name="Mulrain L."/>
            <person name="Navidi A."/>
            <person name="Naylor J."/>
            <person name="Negash T."/>
            <person name="Nguyen T."/>
            <person name="Nguyen N."/>
            <person name="Nicol R."/>
            <person name="Norbu C."/>
            <person name="Norbu N."/>
            <person name="Novod N."/>
            <person name="O'Neill B."/>
            <person name="Osman S."/>
            <person name="Markiewicz E."/>
            <person name="Oyono O.L."/>
            <person name="Patti C."/>
            <person name="Phunkhang P."/>
            <person name="Pierre F."/>
            <person name="Priest M."/>
            <person name="Raghuraman S."/>
            <person name="Rege F."/>
            <person name="Reyes R."/>
            <person name="Rise C."/>
            <person name="Rogov P."/>
            <person name="Ross K."/>
            <person name="Ryan E."/>
            <person name="Settipalli S."/>
            <person name="Shea T."/>
            <person name="Sherpa N."/>
            <person name="Shi L."/>
            <person name="Shih D."/>
            <person name="Sparrow T."/>
            <person name="Spaulding J."/>
            <person name="Stalker J."/>
            <person name="Stange-Thomann N."/>
            <person name="Stavropoulos S."/>
            <person name="Stone C."/>
            <person name="Strader C."/>
            <person name="Tesfaye S."/>
            <person name="Thomson T."/>
            <person name="Thoulutsang Y."/>
            <person name="Thoulutsang D."/>
            <person name="Topham K."/>
            <person name="Topping I."/>
            <person name="Tsamla T."/>
            <person name="Vassiliev H."/>
            <person name="Vo A."/>
            <person name="Wangchuk T."/>
            <person name="Wangdi T."/>
            <person name="Weiand M."/>
            <person name="Wilkinson J."/>
            <person name="Wilson A."/>
            <person name="Yadav S."/>
            <person name="Young G."/>
            <person name="Yu Q."/>
            <person name="Zembek L."/>
            <person name="Zhong D."/>
            <person name="Zimmer A."/>
            <person name="Zwirko Z."/>
            <person name="Jaffe D.B."/>
            <person name="Alvarez P."/>
            <person name="Brockman W."/>
            <person name="Butler J."/>
            <person name="Chin C."/>
            <person name="Gnerre S."/>
            <person name="Grabherr M."/>
            <person name="Kleber M."/>
            <person name="Mauceli E."/>
            <person name="MacCallum I."/>
        </authorList>
    </citation>
    <scope>NUCLEOTIDE SEQUENCE [LARGE SCALE GENOMIC DNA]</scope>
    <source>
        <strain evidence="3">TSC#14024-0371.13</strain>
        <strain evidence="6">Tucson 14024-0371.13</strain>
    </source>
</reference>
<protein>
    <submittedName>
        <fullName evidence="3">Uncharacterized protein, isoform A</fullName>
    </submittedName>
    <submittedName>
        <fullName evidence="4">Uncharacterized protein, isoform B</fullName>
    </submittedName>
    <submittedName>
        <fullName evidence="5">Uncharacterized protein, isoform C</fullName>
    </submittedName>
</protein>
<evidence type="ECO:0000259" key="2">
    <source>
        <dbReference type="Pfam" id="PF15296"/>
    </source>
</evidence>
<sequence length="1242" mass="138943">MPAEASGASGKRIESQRTMPQPEEKHLQQLLVHLEKVPRPQLQQKFVAYFKKGQKGQPSQCCLEDFAAFFLSALRHHTKKYYYSRSSETPVKSLTPIRTQKPLPEDVIQEPLQEEQLFDESLANRSASSAASTSTPARQQTQSRRSTPASAGGQFCSTPQSGGANRSAAGGGAAGHSFCLGDFLVNTPNQSQQRMKKKTTPQSQGGVATAASTVTPQSKPRRRVLPMTISKNVSANSSFGDTSSFSNDNNLWRLSQSSEIFDRSQGAALDMEARKSLLLNKQEIKSEAPVNLSQQEQRTPDEEVLPVESVSLEDVRDTGHLQLLSAIYGLLIDLNLVPNVLSELSFAIHLLNIRVTTQSPEEPTATKPFERLSDYKSCIFFAAQLLENQQKLLLQLDRKTMGVLLQNERLSLLPQSMVQQLEASCQQKQDCSREETAPSSAQQNVYFHEEKDSRDNFPSENEFRAFKSQRDLFYKSFKLWESSHLNRVFNFASELNARVREIFKVSDHPVNMAHFAKLFVSQLLISGTESTESPEELGLKLDPLRLNRLAQRLVTSNSSVEGQFPRSQAFFRDFITSCPSMAFLVQLKIALYVQLMRHNESTFELLQLSEDVGEEQSAQQGPYIVRVQTMANMLILAKFLGFVTVLPFSGTTQHAGPAPALLCPQQLQLRSHFQPEFQLRDIVERSMRQGKLLITLPWLVHYLVMLDLVSLQLPDSLATLELLFGLYASLRTEKMQPGAVFIVRSCIGWLLDAQPQLVIGYYAYRKRESGSSHVAATVEHCLSGLRSQEGSLAPSLEELLPVACPFVQEFRVSITPSRQARSGRFRYITTRLEQLKQNSSSSSKEAIVAPAELTPADLQQRRLADAFLHSQNASTRRLIEFVTERCFKCVVKDAQQEILLPSKAAADGRVNEICSLEAGEVLLQLQQIFQQAREQACQSWKEKVPQLLNQRITKSLEALLPASTNEALRSTYAHLVRCQAQVQLQQWLQASVMQSTFYHGDLEELATKVCHSNKFKATSAEGGSSELQLSSDVGFSLSELLFQLQQWRHSLSLRPESVGTQKELAELLRQCQEAVLLKQLPTVFYHLIGSGLVHLLQLLITKKPELLTLDVTSTCCVAWLSPQLLPGEGCPSIFEGLLNVTFIGELEKNPYGFLLLEELLRAMLKTGVIRADQLNDLFMPLFRENWTPTVWAPLSNLLQQLSVTEGVGVAQTASSVESPEDEAKSHLFMEMLADLSRDLDSF</sequence>
<evidence type="ECO:0000256" key="1">
    <source>
        <dbReference type="SAM" id="MobiDB-lite"/>
    </source>
</evidence>
<name>B3M7A3_DROAN</name>
<dbReference type="OrthoDB" id="20982at2759"/>
<dbReference type="EMBL" id="CH902618">
    <property type="protein sequence ID" value="KPU77624.1"/>
    <property type="molecule type" value="Genomic_DNA"/>
</dbReference>
<feature type="compositionally biased region" description="Polar residues" evidence="1">
    <location>
        <begin position="200"/>
        <end position="218"/>
    </location>
</feature>
<evidence type="ECO:0000313" key="6">
    <source>
        <dbReference type="Proteomes" id="UP000007801"/>
    </source>
</evidence>
<dbReference type="STRING" id="7217.B3M7A3"/>
<dbReference type="PANTHER" id="PTHR28678:SF1">
    <property type="entry name" value="CODANIN-1"/>
    <property type="match status" value="1"/>
</dbReference>
<feature type="region of interest" description="Disordered" evidence="1">
    <location>
        <begin position="1"/>
        <end position="25"/>
    </location>
</feature>
<dbReference type="HOGENOM" id="CLU_007271_0_0_1"/>
<dbReference type="GO" id="GO:0006325">
    <property type="term" value="P:chromatin organization"/>
    <property type="evidence" value="ECO:0007669"/>
    <property type="project" value="TreeGrafter"/>
</dbReference>
<reference evidence="3" key="3">
    <citation type="submission" date="2015-10" db="EMBL/GenBank/DDBJ databases">
        <authorList>
            <consortium name="FlyBase"/>
        </authorList>
    </citation>
    <scope>NUCLEOTIDE SEQUENCE</scope>
    <source>
        <strain evidence="3">TSC#14024-0371.13</strain>
    </source>
</reference>
<dbReference type="InterPro" id="IPR040031">
    <property type="entry name" value="Codanin-1"/>
</dbReference>
<dbReference type="PANTHER" id="PTHR28678">
    <property type="entry name" value="CODANIN-1"/>
    <property type="match status" value="1"/>
</dbReference>
<evidence type="ECO:0000313" key="5">
    <source>
        <dbReference type="EMBL" id="KPU77625.1"/>
    </source>
</evidence>
<dbReference type="InterPro" id="IPR028171">
    <property type="entry name" value="Codanin-1_C"/>
</dbReference>
<dbReference type="GeneID" id="6507588"/>
<feature type="region of interest" description="Disordered" evidence="1">
    <location>
        <begin position="189"/>
        <end position="219"/>
    </location>
</feature>
<accession>B3M7A3</accession>
<dbReference type="Proteomes" id="UP000007801">
    <property type="component" value="Unassembled WGS sequence"/>
</dbReference>
<dbReference type="AlphaFoldDB" id="B3M7A3"/>
<feature type="compositionally biased region" description="Low complexity" evidence="1">
    <location>
        <begin position="125"/>
        <end position="150"/>
    </location>
</feature>
<evidence type="ECO:0000313" key="4">
    <source>
        <dbReference type="EMBL" id="KPU77624.1"/>
    </source>
</evidence>
<feature type="region of interest" description="Disordered" evidence="1">
    <location>
        <begin position="122"/>
        <end position="172"/>
    </location>
</feature>